<dbReference type="PANTHER" id="PTHR11257">
    <property type="entry name" value="CHEMOSENSORY PROTEIN-RELATED"/>
    <property type="match status" value="1"/>
</dbReference>
<dbReference type="Pfam" id="PF03392">
    <property type="entry name" value="OS-D"/>
    <property type="match status" value="1"/>
</dbReference>
<feature type="transmembrane region" description="Helical" evidence="1">
    <location>
        <begin position="6"/>
        <end position="24"/>
    </location>
</feature>
<keyword evidence="1" id="KW-0472">Membrane</keyword>
<dbReference type="AlphaFoldDB" id="A0AAN7SSR1"/>
<evidence type="ECO:0000313" key="3">
    <source>
        <dbReference type="Proteomes" id="UP001353858"/>
    </source>
</evidence>
<dbReference type="InterPro" id="IPR036682">
    <property type="entry name" value="OS_D_A10/PebIII_sf"/>
</dbReference>
<reference evidence="3" key="1">
    <citation type="submission" date="2023-01" db="EMBL/GenBank/DDBJ databases">
        <title>Key to firefly adult light organ development and bioluminescence: homeobox transcription factors regulate luciferase expression and transportation to peroxisome.</title>
        <authorList>
            <person name="Fu X."/>
        </authorList>
    </citation>
    <scope>NUCLEOTIDE SEQUENCE [LARGE SCALE GENOMIC DNA]</scope>
</reference>
<sequence>MAYCIMALQITFLLILWVTVLILGKEDKYTTKYDNFDVDTVINSPRLLKNYVNCVIEKGSCTPEGEELKRNIPDALQTDCSKCSEKQKQLTEKVLQYLMENELDYWKLLQNNIYYAVVH</sequence>
<name>A0AAN7SSR1_9COLE</name>
<evidence type="ECO:0000313" key="2">
    <source>
        <dbReference type="EMBL" id="KAK4885675.1"/>
    </source>
</evidence>
<dbReference type="InterPro" id="IPR005055">
    <property type="entry name" value="A10/PebIII"/>
</dbReference>
<dbReference type="SUPFAM" id="SSF100910">
    <property type="entry name" value="Chemosensory protein Csp2"/>
    <property type="match status" value="1"/>
</dbReference>
<organism evidence="2 3">
    <name type="scientific">Aquatica leii</name>
    <dbReference type="NCBI Taxonomy" id="1421715"/>
    <lineage>
        <taxon>Eukaryota</taxon>
        <taxon>Metazoa</taxon>
        <taxon>Ecdysozoa</taxon>
        <taxon>Arthropoda</taxon>
        <taxon>Hexapoda</taxon>
        <taxon>Insecta</taxon>
        <taxon>Pterygota</taxon>
        <taxon>Neoptera</taxon>
        <taxon>Endopterygota</taxon>
        <taxon>Coleoptera</taxon>
        <taxon>Polyphaga</taxon>
        <taxon>Elateriformia</taxon>
        <taxon>Elateroidea</taxon>
        <taxon>Lampyridae</taxon>
        <taxon>Luciolinae</taxon>
        <taxon>Aquatica</taxon>
    </lineage>
</organism>
<gene>
    <name evidence="2" type="ORF">RN001_001946</name>
</gene>
<comment type="caution">
    <text evidence="2">The sequence shown here is derived from an EMBL/GenBank/DDBJ whole genome shotgun (WGS) entry which is preliminary data.</text>
</comment>
<dbReference type="Proteomes" id="UP001353858">
    <property type="component" value="Unassembled WGS sequence"/>
</dbReference>
<dbReference type="EMBL" id="JARPUR010000001">
    <property type="protein sequence ID" value="KAK4885675.1"/>
    <property type="molecule type" value="Genomic_DNA"/>
</dbReference>
<keyword evidence="3" id="KW-1185">Reference proteome</keyword>
<dbReference type="Gene3D" id="1.10.2080.10">
    <property type="entry name" value="Insect odorant-binding protein A10/Ejaculatory bulb-specific protein 3"/>
    <property type="match status" value="1"/>
</dbReference>
<proteinExistence type="predicted"/>
<evidence type="ECO:0000256" key="1">
    <source>
        <dbReference type="SAM" id="Phobius"/>
    </source>
</evidence>
<keyword evidence="1" id="KW-0812">Transmembrane</keyword>
<keyword evidence="1" id="KW-1133">Transmembrane helix</keyword>
<protein>
    <submittedName>
        <fullName evidence="2">Uncharacterized protein</fullName>
    </submittedName>
</protein>
<dbReference type="PANTHER" id="PTHR11257:SF12">
    <property type="entry name" value="EJACULATORY BULB-SPECIFIC PROTEIN 3-RELATED"/>
    <property type="match status" value="1"/>
</dbReference>
<accession>A0AAN7SSR1</accession>